<comment type="caution">
    <text evidence="6">The sequence shown here is derived from an EMBL/GenBank/DDBJ whole genome shotgun (WGS) entry which is preliminary data.</text>
</comment>
<dbReference type="Pfam" id="PF14604">
    <property type="entry name" value="SH3_9"/>
    <property type="match status" value="1"/>
</dbReference>
<sequence length="406" mass="43596">MPRRIQFRRRTSKYSAGRNSLLRRQQERRRDTWPYSTHHPPNPSNGIGDAGTFHCNRGRHTDRGYVYTDQGYVHTGHTPTVDNVEKVFHLCNGSRLQHADYYNQSRPAHLYNHLIDQPDPITSLEGSSTPSILPPTSTPTGDVPAAAESGSFTDVAPSNSNVQNKGLSTGAIVGIAVVGLVVLVVLIAFLIRRTIAAKRAKRRDDWFEKSLFSSPQAPPSIVSSDASSISASVFPPPPTTFGIASGAPPSYAYAMPPPPSRQPSIASLARPGTPPSLIPGRRGGDLAEPPAPFQAQASAVPIGVPTAPPTMAAFYPPPIAPAPQPPQTALNPQRSATVRSSFVPTREDELLILGGEVVYVLQEYDDGWGLCLNQAGKQGAVPLECLNDGTREDKPALTRGSSLSRK</sequence>
<keyword evidence="4" id="KW-0472">Membrane</keyword>
<dbReference type="InterPro" id="IPR036028">
    <property type="entry name" value="SH3-like_dom_sf"/>
</dbReference>
<dbReference type="Proteomes" id="UP001437256">
    <property type="component" value="Unassembled WGS sequence"/>
</dbReference>
<keyword evidence="1 2" id="KW-0728">SH3 domain</keyword>
<accession>A0ABR3A0H3</accession>
<protein>
    <recommendedName>
        <fullName evidence="5">SH3 domain-containing protein</fullName>
    </recommendedName>
</protein>
<evidence type="ECO:0000256" key="2">
    <source>
        <dbReference type="PROSITE-ProRule" id="PRU00192"/>
    </source>
</evidence>
<evidence type="ECO:0000256" key="1">
    <source>
        <dbReference type="ARBA" id="ARBA00022443"/>
    </source>
</evidence>
<reference evidence="6 7" key="1">
    <citation type="submission" date="2024-05" db="EMBL/GenBank/DDBJ databases">
        <title>A draft genome resource for the thread blight pathogen Marasmius tenuissimus strain MS-2.</title>
        <authorList>
            <person name="Yulfo-Soto G.E."/>
            <person name="Baruah I.K."/>
            <person name="Amoako-Attah I."/>
            <person name="Bukari Y."/>
            <person name="Meinhardt L.W."/>
            <person name="Bailey B.A."/>
            <person name="Cohen S.P."/>
        </authorList>
    </citation>
    <scope>NUCLEOTIDE SEQUENCE [LARGE SCALE GENOMIC DNA]</scope>
    <source>
        <strain evidence="6 7">MS-2</strain>
    </source>
</reference>
<keyword evidence="7" id="KW-1185">Reference proteome</keyword>
<dbReference type="EMBL" id="JBBXMP010000029">
    <property type="protein sequence ID" value="KAL0067075.1"/>
    <property type="molecule type" value="Genomic_DNA"/>
</dbReference>
<dbReference type="Gene3D" id="2.30.30.40">
    <property type="entry name" value="SH3 Domains"/>
    <property type="match status" value="1"/>
</dbReference>
<feature type="compositionally biased region" description="Pro residues" evidence="3">
    <location>
        <begin position="315"/>
        <end position="326"/>
    </location>
</feature>
<feature type="compositionally biased region" description="Basic residues" evidence="3">
    <location>
        <begin position="1"/>
        <end position="12"/>
    </location>
</feature>
<feature type="region of interest" description="Disordered" evidence="3">
    <location>
        <begin position="386"/>
        <end position="406"/>
    </location>
</feature>
<evidence type="ECO:0000313" key="6">
    <source>
        <dbReference type="EMBL" id="KAL0067075.1"/>
    </source>
</evidence>
<feature type="domain" description="SH3" evidence="5">
    <location>
        <begin position="331"/>
        <end position="391"/>
    </location>
</feature>
<proteinExistence type="predicted"/>
<feature type="transmembrane region" description="Helical" evidence="4">
    <location>
        <begin position="167"/>
        <end position="191"/>
    </location>
</feature>
<feature type="region of interest" description="Disordered" evidence="3">
    <location>
        <begin position="315"/>
        <end position="338"/>
    </location>
</feature>
<dbReference type="PROSITE" id="PS50002">
    <property type="entry name" value="SH3"/>
    <property type="match status" value="1"/>
</dbReference>
<feature type="region of interest" description="Disordered" evidence="3">
    <location>
        <begin position="256"/>
        <end position="291"/>
    </location>
</feature>
<feature type="region of interest" description="Disordered" evidence="3">
    <location>
        <begin position="1"/>
        <end position="55"/>
    </location>
</feature>
<keyword evidence="4" id="KW-1133">Transmembrane helix</keyword>
<feature type="region of interest" description="Disordered" evidence="3">
    <location>
        <begin position="121"/>
        <end position="143"/>
    </location>
</feature>
<keyword evidence="4" id="KW-0812">Transmembrane</keyword>
<evidence type="ECO:0000256" key="4">
    <source>
        <dbReference type="SAM" id="Phobius"/>
    </source>
</evidence>
<evidence type="ECO:0000313" key="7">
    <source>
        <dbReference type="Proteomes" id="UP001437256"/>
    </source>
</evidence>
<dbReference type="SUPFAM" id="SSF50044">
    <property type="entry name" value="SH3-domain"/>
    <property type="match status" value="1"/>
</dbReference>
<evidence type="ECO:0000256" key="3">
    <source>
        <dbReference type="SAM" id="MobiDB-lite"/>
    </source>
</evidence>
<gene>
    <name evidence="6" type="ORF">AAF712_005862</name>
</gene>
<name>A0ABR3A0H3_9AGAR</name>
<organism evidence="6 7">
    <name type="scientific">Marasmius tenuissimus</name>
    <dbReference type="NCBI Taxonomy" id="585030"/>
    <lineage>
        <taxon>Eukaryota</taxon>
        <taxon>Fungi</taxon>
        <taxon>Dikarya</taxon>
        <taxon>Basidiomycota</taxon>
        <taxon>Agaricomycotina</taxon>
        <taxon>Agaricomycetes</taxon>
        <taxon>Agaricomycetidae</taxon>
        <taxon>Agaricales</taxon>
        <taxon>Marasmiineae</taxon>
        <taxon>Marasmiaceae</taxon>
        <taxon>Marasmius</taxon>
    </lineage>
</organism>
<evidence type="ECO:0000259" key="5">
    <source>
        <dbReference type="PROSITE" id="PS50002"/>
    </source>
</evidence>
<dbReference type="InterPro" id="IPR001452">
    <property type="entry name" value="SH3_domain"/>
</dbReference>